<evidence type="ECO:0000313" key="2">
    <source>
        <dbReference type="Proteomes" id="UP000318017"/>
    </source>
</evidence>
<gene>
    <name evidence="1" type="ORF">Q31a_21420</name>
</gene>
<proteinExistence type="predicted"/>
<sequence>MHDNAPFLLARFAASDNQGNEYLISHYVIYSDAVMSDKPISKAPREYFLTGDQRLVRWVAKGHFETCDTSQTQLFTDDYQSPDRPA</sequence>
<accession>A0A518G5H1</accession>
<dbReference type="OrthoDB" id="9758052at2"/>
<evidence type="ECO:0000313" key="1">
    <source>
        <dbReference type="EMBL" id="QDV23836.1"/>
    </source>
</evidence>
<dbReference type="EMBL" id="CP036298">
    <property type="protein sequence ID" value="QDV23836.1"/>
    <property type="molecule type" value="Genomic_DNA"/>
</dbReference>
<organism evidence="1 2">
    <name type="scientific">Aureliella helgolandensis</name>
    <dbReference type="NCBI Taxonomy" id="2527968"/>
    <lineage>
        <taxon>Bacteria</taxon>
        <taxon>Pseudomonadati</taxon>
        <taxon>Planctomycetota</taxon>
        <taxon>Planctomycetia</taxon>
        <taxon>Pirellulales</taxon>
        <taxon>Pirellulaceae</taxon>
        <taxon>Aureliella</taxon>
    </lineage>
</organism>
<dbReference type="Proteomes" id="UP000318017">
    <property type="component" value="Chromosome"/>
</dbReference>
<dbReference type="RefSeq" id="WP_145077055.1">
    <property type="nucleotide sequence ID" value="NZ_CP036298.1"/>
</dbReference>
<protein>
    <submittedName>
        <fullName evidence="1">Uncharacterized protein</fullName>
    </submittedName>
</protein>
<dbReference type="KEGG" id="ahel:Q31a_21420"/>
<dbReference type="AlphaFoldDB" id="A0A518G5H1"/>
<name>A0A518G5H1_9BACT</name>
<reference evidence="1 2" key="1">
    <citation type="submission" date="2019-02" db="EMBL/GenBank/DDBJ databases">
        <title>Deep-cultivation of Planctomycetes and their phenomic and genomic characterization uncovers novel biology.</title>
        <authorList>
            <person name="Wiegand S."/>
            <person name="Jogler M."/>
            <person name="Boedeker C."/>
            <person name="Pinto D."/>
            <person name="Vollmers J."/>
            <person name="Rivas-Marin E."/>
            <person name="Kohn T."/>
            <person name="Peeters S.H."/>
            <person name="Heuer A."/>
            <person name="Rast P."/>
            <person name="Oberbeckmann S."/>
            <person name="Bunk B."/>
            <person name="Jeske O."/>
            <person name="Meyerdierks A."/>
            <person name="Storesund J.E."/>
            <person name="Kallscheuer N."/>
            <person name="Luecker S."/>
            <person name="Lage O.M."/>
            <person name="Pohl T."/>
            <person name="Merkel B.J."/>
            <person name="Hornburger P."/>
            <person name="Mueller R.-W."/>
            <person name="Bruemmer F."/>
            <person name="Labrenz M."/>
            <person name="Spormann A.M."/>
            <person name="Op den Camp H."/>
            <person name="Overmann J."/>
            <person name="Amann R."/>
            <person name="Jetten M.S.M."/>
            <person name="Mascher T."/>
            <person name="Medema M.H."/>
            <person name="Devos D.P."/>
            <person name="Kaster A.-K."/>
            <person name="Ovreas L."/>
            <person name="Rohde M."/>
            <person name="Galperin M.Y."/>
            <person name="Jogler C."/>
        </authorList>
    </citation>
    <scope>NUCLEOTIDE SEQUENCE [LARGE SCALE GENOMIC DNA]</scope>
    <source>
        <strain evidence="1 2">Q31a</strain>
    </source>
</reference>
<keyword evidence="2" id="KW-1185">Reference proteome</keyword>